<dbReference type="EMBL" id="QAYG01000005">
    <property type="protein sequence ID" value="PTW60006.1"/>
    <property type="molecule type" value="Genomic_DNA"/>
</dbReference>
<protein>
    <submittedName>
        <fullName evidence="3">Sporulation related protein</fullName>
    </submittedName>
</protein>
<feature type="compositionally biased region" description="Polar residues" evidence="1">
    <location>
        <begin position="148"/>
        <end position="167"/>
    </location>
</feature>
<evidence type="ECO:0000313" key="3">
    <source>
        <dbReference type="EMBL" id="PTW60006.1"/>
    </source>
</evidence>
<evidence type="ECO:0000313" key="4">
    <source>
        <dbReference type="Proteomes" id="UP000244081"/>
    </source>
</evidence>
<keyword evidence="2" id="KW-0472">Membrane</keyword>
<comment type="caution">
    <text evidence="3">The sequence shown here is derived from an EMBL/GenBank/DDBJ whole genome shotgun (WGS) entry which is preliminary data.</text>
</comment>
<organism evidence="3 4">
    <name type="scientific">Breoghania corrubedonensis</name>
    <dbReference type="NCBI Taxonomy" id="665038"/>
    <lineage>
        <taxon>Bacteria</taxon>
        <taxon>Pseudomonadati</taxon>
        <taxon>Pseudomonadota</taxon>
        <taxon>Alphaproteobacteria</taxon>
        <taxon>Hyphomicrobiales</taxon>
        <taxon>Stappiaceae</taxon>
        <taxon>Breoghania</taxon>
    </lineage>
</organism>
<dbReference type="Proteomes" id="UP000244081">
    <property type="component" value="Unassembled WGS sequence"/>
</dbReference>
<evidence type="ECO:0000256" key="1">
    <source>
        <dbReference type="SAM" id="MobiDB-lite"/>
    </source>
</evidence>
<feature type="transmembrane region" description="Helical" evidence="2">
    <location>
        <begin position="21"/>
        <end position="42"/>
    </location>
</feature>
<reference evidence="3 4" key="1">
    <citation type="submission" date="2018-04" db="EMBL/GenBank/DDBJ databases">
        <title>Genomic Encyclopedia of Archaeal and Bacterial Type Strains, Phase II (KMG-II): from individual species to whole genera.</title>
        <authorList>
            <person name="Goeker M."/>
        </authorList>
    </citation>
    <scope>NUCLEOTIDE SEQUENCE [LARGE SCALE GENOMIC DNA]</scope>
    <source>
        <strain evidence="3 4">DSM 23382</strain>
    </source>
</reference>
<gene>
    <name evidence="3" type="ORF">C8N35_1056</name>
</gene>
<feature type="region of interest" description="Disordered" evidence="1">
    <location>
        <begin position="130"/>
        <end position="188"/>
    </location>
</feature>
<dbReference type="RefSeq" id="WP_170122107.1">
    <property type="nucleotide sequence ID" value="NZ_QAYG01000005.1"/>
</dbReference>
<proteinExistence type="predicted"/>
<sequence length="281" mass="29927">MLKKPPILQEILKGGARMRTGVVLLGWGFAATMSLLVAVSAYQNRAPDPFGARYAALVLPSAGDVRTTASIGNANKRPTEFGVFSAPSPVESPRPGQFEAQIDTLRHEIIALRRSADALRRQNDIMSDRLAQIEGGRTPSVQPPSGYATPSTSYDTSARYATNNRQQAVDPMITGSIGKAKKSRGTASAPRTKFAVDLGAYGSLEEVATAWHAMQATETRIIGSLLPLASIAEDANNKMVAHLVAGPFDNAADAAAACARLEKRLIECKPTLFAGQRLPAR</sequence>
<keyword evidence="2" id="KW-1133">Transmembrane helix</keyword>
<accession>A0A2T5V8C2</accession>
<evidence type="ECO:0000256" key="2">
    <source>
        <dbReference type="SAM" id="Phobius"/>
    </source>
</evidence>
<keyword evidence="2" id="KW-0812">Transmembrane</keyword>
<name>A0A2T5V8C2_9HYPH</name>
<keyword evidence="4" id="KW-1185">Reference proteome</keyword>
<dbReference type="AlphaFoldDB" id="A0A2T5V8C2"/>